<protein>
    <submittedName>
        <fullName evidence="1">Uncharacterized protein</fullName>
    </submittedName>
</protein>
<evidence type="ECO:0000313" key="1">
    <source>
        <dbReference type="EMBL" id="RBQ23061.1"/>
    </source>
</evidence>
<accession>A0A366MA13</accession>
<comment type="caution">
    <text evidence="1">The sequence shown here is derived from an EMBL/GenBank/DDBJ whole genome shotgun (WGS) entry which is preliminary data.</text>
</comment>
<dbReference type="Proteomes" id="UP000253099">
    <property type="component" value="Unassembled WGS sequence"/>
</dbReference>
<keyword evidence="2" id="KW-1185">Reference proteome</keyword>
<dbReference type="AlphaFoldDB" id="A0A366MA13"/>
<organism evidence="1 2">
    <name type="scientific">Candidatus Methanobinarius endosymbioticus</name>
    <dbReference type="NCBI Taxonomy" id="2006182"/>
    <lineage>
        <taxon>Archaea</taxon>
        <taxon>Methanobacteriati</taxon>
        <taxon>Methanobacteriota</taxon>
        <taxon>Methanomada group</taxon>
        <taxon>Methanobacteria</taxon>
        <taxon>Methanobacteriales</taxon>
        <taxon>Methanobacteriaceae</taxon>
        <taxon>Candidatus Methanobinarius</taxon>
    </lineage>
</organism>
<sequence>MKNNYSSAITNTDGVATLNHIFNSVGSYDINSNFQGNADYYN</sequence>
<evidence type="ECO:0000313" key="2">
    <source>
        <dbReference type="Proteomes" id="UP000253099"/>
    </source>
</evidence>
<gene>
    <name evidence="1" type="ORF">ALNOE001_11840</name>
</gene>
<reference evidence="1 2" key="1">
    <citation type="submission" date="2018-06" db="EMBL/GenBank/DDBJ databases">
        <title>Genomic insight into two independent archaeal endosymbiosis events.</title>
        <authorList>
            <person name="Lind A.E."/>
            <person name="Lewis W.H."/>
            <person name="Spang A."/>
            <person name="Guy L."/>
            <person name="Embley M.T."/>
            <person name="Ettema T.J.G."/>
        </authorList>
    </citation>
    <scope>NUCLEOTIDE SEQUENCE [LARGE SCALE GENOMIC DNA]</scope>
    <source>
        <strain evidence="1">NOE</strain>
    </source>
</reference>
<proteinExistence type="predicted"/>
<dbReference type="EMBL" id="NIZT01000029">
    <property type="protein sequence ID" value="RBQ23061.1"/>
    <property type="molecule type" value="Genomic_DNA"/>
</dbReference>
<name>A0A366MA13_9EURY</name>